<comment type="caution">
    <text evidence="4">The sequence shown here is derived from an EMBL/GenBank/DDBJ whole genome shotgun (WGS) entry which is preliminary data.</text>
</comment>
<feature type="region of interest" description="Disordered" evidence="2">
    <location>
        <begin position="1"/>
        <end position="49"/>
    </location>
</feature>
<dbReference type="PANTHER" id="PTHR48449:SF1">
    <property type="entry name" value="DUF1985 DOMAIN-CONTAINING PROTEIN"/>
    <property type="match status" value="1"/>
</dbReference>
<dbReference type="Proteomes" id="UP001168877">
    <property type="component" value="Unassembled WGS sequence"/>
</dbReference>
<feature type="compositionally biased region" description="Basic and acidic residues" evidence="2">
    <location>
        <begin position="328"/>
        <end position="337"/>
    </location>
</feature>
<gene>
    <name evidence="4" type="ORF">LWI29_010638</name>
</gene>
<organism evidence="4 5">
    <name type="scientific">Acer saccharum</name>
    <name type="common">Sugar maple</name>
    <dbReference type="NCBI Taxonomy" id="4024"/>
    <lineage>
        <taxon>Eukaryota</taxon>
        <taxon>Viridiplantae</taxon>
        <taxon>Streptophyta</taxon>
        <taxon>Embryophyta</taxon>
        <taxon>Tracheophyta</taxon>
        <taxon>Spermatophyta</taxon>
        <taxon>Magnoliopsida</taxon>
        <taxon>eudicotyledons</taxon>
        <taxon>Gunneridae</taxon>
        <taxon>Pentapetalae</taxon>
        <taxon>rosids</taxon>
        <taxon>malvids</taxon>
        <taxon>Sapindales</taxon>
        <taxon>Sapindaceae</taxon>
        <taxon>Hippocastanoideae</taxon>
        <taxon>Acereae</taxon>
        <taxon>Acer</taxon>
    </lineage>
</organism>
<reference evidence="4" key="2">
    <citation type="submission" date="2023-06" db="EMBL/GenBank/DDBJ databases">
        <authorList>
            <person name="Swenson N.G."/>
            <person name="Wegrzyn J.L."/>
            <person name="Mcevoy S.L."/>
        </authorList>
    </citation>
    <scope>NUCLEOTIDE SEQUENCE</scope>
    <source>
        <strain evidence="4">NS2018</strain>
        <tissue evidence="4">Leaf</tissue>
    </source>
</reference>
<evidence type="ECO:0000259" key="3">
    <source>
        <dbReference type="Pfam" id="PF09331"/>
    </source>
</evidence>
<name>A0AA39TDB4_ACESA</name>
<accession>A0AA39TDB4</accession>
<dbReference type="InterPro" id="IPR015410">
    <property type="entry name" value="DUF1985"/>
</dbReference>
<evidence type="ECO:0000256" key="2">
    <source>
        <dbReference type="SAM" id="MobiDB-lite"/>
    </source>
</evidence>
<dbReference type="PANTHER" id="PTHR48449">
    <property type="entry name" value="DUF1985 DOMAIN-CONTAINING PROTEIN"/>
    <property type="match status" value="1"/>
</dbReference>
<sequence>MASLEGADALNGSTGETFPAADIAEELNPGMNKNFEVDPTSSDISTSLQIKKQLEETKNKKKREEKDATQKLKSAIIVSAVVAAVAGLECGPEPPVLSKEKGDGSGSFRSSMLNGEVRFNNKTLEAMFKAAYSDNDKDIVKLALLYFLKTVLFGKDQKAHIGAHHVELLEDLETFNKYSWGRKCYETTLNSLKRDLRRMSQKYHTTSREIVLGKKRKRQANKEKECIRQYPLHGFPYAFQIWVFEEIPAVGVAIAVKSGSLLLWIVNWITPGTPDATYTQVLQKLQPTPRESGEEYVKFLLSLECALEPPEVDGEGEEDMLASNGSENDAREGAEEKRPINASACHHQKSKRVCLDCKANNEENKRKLDALGKRMDAMDKKMDLIITLLGGERETSKKDADYSKEKMENDMEVEGNKLDEKVVLEEQFYVDVWMGEEKGVQEHFEAQLHVDDLSDDEGNTPAEKVINNFYILLFLIA</sequence>
<feature type="compositionally biased region" description="Polar residues" evidence="2">
    <location>
        <begin position="39"/>
        <end position="49"/>
    </location>
</feature>
<feature type="coiled-coil region" evidence="1">
    <location>
        <begin position="182"/>
        <end position="209"/>
    </location>
</feature>
<protein>
    <recommendedName>
        <fullName evidence="3">DUF1985 domain-containing protein</fullName>
    </recommendedName>
</protein>
<proteinExistence type="predicted"/>
<dbReference type="EMBL" id="JAUESC010000002">
    <property type="protein sequence ID" value="KAK0603959.1"/>
    <property type="molecule type" value="Genomic_DNA"/>
</dbReference>
<evidence type="ECO:0000313" key="4">
    <source>
        <dbReference type="EMBL" id="KAK0603959.1"/>
    </source>
</evidence>
<feature type="domain" description="DUF1985" evidence="3">
    <location>
        <begin position="83"/>
        <end position="190"/>
    </location>
</feature>
<evidence type="ECO:0000313" key="5">
    <source>
        <dbReference type="Proteomes" id="UP001168877"/>
    </source>
</evidence>
<dbReference type="Pfam" id="PF09331">
    <property type="entry name" value="DUF1985"/>
    <property type="match status" value="1"/>
</dbReference>
<keyword evidence="5" id="KW-1185">Reference proteome</keyword>
<dbReference type="AlphaFoldDB" id="A0AA39TDB4"/>
<evidence type="ECO:0000256" key="1">
    <source>
        <dbReference type="SAM" id="Coils"/>
    </source>
</evidence>
<reference evidence="4" key="1">
    <citation type="journal article" date="2022" name="Plant J.">
        <title>Strategies of tolerance reflected in two North American maple genomes.</title>
        <authorList>
            <person name="McEvoy S.L."/>
            <person name="Sezen U.U."/>
            <person name="Trouern-Trend A."/>
            <person name="McMahon S.M."/>
            <person name="Schaberg P.G."/>
            <person name="Yang J."/>
            <person name="Wegrzyn J.L."/>
            <person name="Swenson N.G."/>
        </authorList>
    </citation>
    <scope>NUCLEOTIDE SEQUENCE</scope>
    <source>
        <strain evidence="4">NS2018</strain>
    </source>
</reference>
<feature type="region of interest" description="Disordered" evidence="2">
    <location>
        <begin position="312"/>
        <end position="337"/>
    </location>
</feature>
<keyword evidence="1" id="KW-0175">Coiled coil</keyword>